<dbReference type="PANTHER" id="PTHR23508:SF10">
    <property type="entry name" value="CARBOXYLIC ACID TRANSPORTER PROTEIN HOMOLOG"/>
    <property type="match status" value="1"/>
</dbReference>
<evidence type="ECO:0000259" key="6">
    <source>
        <dbReference type="PROSITE" id="PS50850"/>
    </source>
</evidence>
<feature type="transmembrane region" description="Helical" evidence="5">
    <location>
        <begin position="57"/>
        <end position="80"/>
    </location>
</feature>
<evidence type="ECO:0000256" key="4">
    <source>
        <dbReference type="ARBA" id="ARBA00023136"/>
    </source>
</evidence>
<dbReference type="PROSITE" id="PS50850">
    <property type="entry name" value="MFS"/>
    <property type="match status" value="1"/>
</dbReference>
<dbReference type="Pfam" id="PF00083">
    <property type="entry name" value="Sugar_tr"/>
    <property type="match status" value="1"/>
</dbReference>
<dbReference type="CDD" id="cd17316">
    <property type="entry name" value="MFS_SV2_like"/>
    <property type="match status" value="1"/>
</dbReference>
<evidence type="ECO:0000256" key="5">
    <source>
        <dbReference type="SAM" id="Phobius"/>
    </source>
</evidence>
<feature type="domain" description="Major facilitator superfamily (MFS) profile" evidence="6">
    <location>
        <begin position="58"/>
        <end position="484"/>
    </location>
</feature>
<evidence type="ECO:0000256" key="3">
    <source>
        <dbReference type="ARBA" id="ARBA00022989"/>
    </source>
</evidence>
<accession>A0AAQ1JXI3</accession>
<dbReference type="Gene3D" id="1.20.1250.20">
    <property type="entry name" value="MFS general substrate transporter like domains"/>
    <property type="match status" value="1"/>
</dbReference>
<feature type="transmembrane region" description="Helical" evidence="5">
    <location>
        <begin position="461"/>
        <end position="479"/>
    </location>
</feature>
<feature type="transmembrane region" description="Helical" evidence="5">
    <location>
        <begin position="332"/>
        <end position="354"/>
    </location>
</feature>
<dbReference type="InterPro" id="IPR005828">
    <property type="entry name" value="MFS_sugar_transport-like"/>
</dbReference>
<dbReference type="GO" id="GO:0005886">
    <property type="term" value="C:plasma membrane"/>
    <property type="evidence" value="ECO:0007669"/>
    <property type="project" value="TreeGrafter"/>
</dbReference>
<sequence>MLHPWASYNYALSWPSFKGIPLSTLDIDSTVSSPIRSASDVSRLINTSTARASHARVIVLLALGGVFLDAYDLTTLSYGIQDVVREFNLTPSLTGIVTSSIMIGTILGSLVGGWFTDRIGRYQVFMADMLFFVVAAIAAGLAPNVWVLIAARFVMGLGVGIDLPVAMAFLSEFSKFQGSGNKASRLAAWCPMWYAASSVCFLIVFGLYFFLPQEHAGWLWRASLIFGAVPALIIIAVRSRFMNESPLWAANQGKLDDAVRILRESYGIHAHKADEAPPANPQPPVSFRVLFQRPYLARTIVASVMNLCIPFEYTAIAFFLPSILSQFLGAGVFETISASLALNVLFALTGGLLGMRLAHTRPSRHVALAGFALQFVALVALALLGHPQTALGIGIALAMLGAWLFAEGFGPGAQMMIYPALSYPTSIRGTGLGFGRALTGIGSAVALFVLPILNAKLGTDMFWVVALAAVIPIGFLALVKYEPTEHDIDDETVLARDHAEHAEHA</sequence>
<dbReference type="EMBL" id="FNZM01000022">
    <property type="protein sequence ID" value="SEK12441.1"/>
    <property type="molecule type" value="Genomic_DNA"/>
</dbReference>
<comment type="subcellular location">
    <subcellularLocation>
        <location evidence="1">Membrane</location>
        <topology evidence="1">Multi-pass membrane protein</topology>
    </subcellularLocation>
</comment>
<gene>
    <name evidence="7" type="ORF">SAMN05216550_12221</name>
</gene>
<feature type="transmembrane region" description="Helical" evidence="5">
    <location>
        <begin position="217"/>
        <end position="237"/>
    </location>
</feature>
<name>A0AAQ1JXI3_9BURK</name>
<feature type="transmembrane region" description="Helical" evidence="5">
    <location>
        <begin position="390"/>
        <end position="410"/>
    </location>
</feature>
<feature type="transmembrane region" description="Helical" evidence="5">
    <location>
        <begin position="122"/>
        <end position="142"/>
    </location>
</feature>
<feature type="transmembrane region" description="Helical" evidence="5">
    <location>
        <begin position="431"/>
        <end position="455"/>
    </location>
</feature>
<reference evidence="7 8" key="1">
    <citation type="submission" date="2016-10" db="EMBL/GenBank/DDBJ databases">
        <authorList>
            <person name="Varghese N."/>
            <person name="Submissions S."/>
        </authorList>
    </citation>
    <scope>NUCLEOTIDE SEQUENCE [LARGE SCALE GENOMIC DNA]</scope>
    <source>
        <strain evidence="7 8">LMG 22274</strain>
    </source>
</reference>
<dbReference type="InterPro" id="IPR020846">
    <property type="entry name" value="MFS_dom"/>
</dbReference>
<dbReference type="Proteomes" id="UP000183529">
    <property type="component" value="Unassembled WGS sequence"/>
</dbReference>
<dbReference type="SUPFAM" id="SSF103473">
    <property type="entry name" value="MFS general substrate transporter"/>
    <property type="match status" value="1"/>
</dbReference>
<evidence type="ECO:0000256" key="2">
    <source>
        <dbReference type="ARBA" id="ARBA00022692"/>
    </source>
</evidence>
<proteinExistence type="predicted"/>
<feature type="transmembrane region" description="Helical" evidence="5">
    <location>
        <begin position="366"/>
        <end position="384"/>
    </location>
</feature>
<feature type="transmembrane region" description="Helical" evidence="5">
    <location>
        <begin position="295"/>
        <end position="320"/>
    </location>
</feature>
<dbReference type="GO" id="GO:0046943">
    <property type="term" value="F:carboxylic acid transmembrane transporter activity"/>
    <property type="evidence" value="ECO:0007669"/>
    <property type="project" value="TreeGrafter"/>
</dbReference>
<organism evidence="7 8">
    <name type="scientific">Paraburkholderia tropica</name>
    <dbReference type="NCBI Taxonomy" id="92647"/>
    <lineage>
        <taxon>Bacteria</taxon>
        <taxon>Pseudomonadati</taxon>
        <taxon>Pseudomonadota</taxon>
        <taxon>Betaproteobacteria</taxon>
        <taxon>Burkholderiales</taxon>
        <taxon>Burkholderiaceae</taxon>
        <taxon>Paraburkholderia</taxon>
    </lineage>
</organism>
<feature type="transmembrane region" description="Helical" evidence="5">
    <location>
        <begin position="92"/>
        <end position="115"/>
    </location>
</feature>
<keyword evidence="3 5" id="KW-1133">Transmembrane helix</keyword>
<protein>
    <submittedName>
        <fullName evidence="7">Predicted arabinose efflux permease, MFS family</fullName>
    </submittedName>
</protein>
<feature type="transmembrane region" description="Helical" evidence="5">
    <location>
        <begin position="191"/>
        <end position="211"/>
    </location>
</feature>
<evidence type="ECO:0000313" key="8">
    <source>
        <dbReference type="Proteomes" id="UP000183529"/>
    </source>
</evidence>
<evidence type="ECO:0000256" key="1">
    <source>
        <dbReference type="ARBA" id="ARBA00004141"/>
    </source>
</evidence>
<dbReference type="AlphaFoldDB" id="A0AAQ1JXI3"/>
<evidence type="ECO:0000313" key="7">
    <source>
        <dbReference type="EMBL" id="SEK12441.1"/>
    </source>
</evidence>
<keyword evidence="4 5" id="KW-0472">Membrane</keyword>
<comment type="caution">
    <text evidence="7">The sequence shown here is derived from an EMBL/GenBank/DDBJ whole genome shotgun (WGS) entry which is preliminary data.</text>
</comment>
<dbReference type="InterPro" id="IPR036259">
    <property type="entry name" value="MFS_trans_sf"/>
</dbReference>
<keyword evidence="2 5" id="KW-0812">Transmembrane</keyword>
<dbReference type="PANTHER" id="PTHR23508">
    <property type="entry name" value="CARBOXYLIC ACID TRANSPORTER PROTEIN HOMOLOG"/>
    <property type="match status" value="1"/>
</dbReference>